<dbReference type="Proteomes" id="UP001160148">
    <property type="component" value="Unassembled WGS sequence"/>
</dbReference>
<reference evidence="1 2" key="1">
    <citation type="submission" date="2023-01" db="EMBL/GenBank/DDBJ databases">
        <authorList>
            <person name="Whitehead M."/>
        </authorList>
    </citation>
    <scope>NUCLEOTIDE SEQUENCE [LARGE SCALE GENOMIC DNA]</scope>
</reference>
<gene>
    <name evidence="1" type="ORF">MEUPH1_LOCUS2304</name>
</gene>
<organism evidence="1 2">
    <name type="scientific">Macrosiphum euphorbiae</name>
    <name type="common">potato aphid</name>
    <dbReference type="NCBI Taxonomy" id="13131"/>
    <lineage>
        <taxon>Eukaryota</taxon>
        <taxon>Metazoa</taxon>
        <taxon>Ecdysozoa</taxon>
        <taxon>Arthropoda</taxon>
        <taxon>Hexapoda</taxon>
        <taxon>Insecta</taxon>
        <taxon>Pterygota</taxon>
        <taxon>Neoptera</taxon>
        <taxon>Paraneoptera</taxon>
        <taxon>Hemiptera</taxon>
        <taxon>Sternorrhyncha</taxon>
        <taxon>Aphidomorpha</taxon>
        <taxon>Aphidoidea</taxon>
        <taxon>Aphididae</taxon>
        <taxon>Macrosiphini</taxon>
        <taxon>Macrosiphum</taxon>
    </lineage>
</organism>
<evidence type="ECO:0000313" key="2">
    <source>
        <dbReference type="Proteomes" id="UP001160148"/>
    </source>
</evidence>
<proteinExistence type="predicted"/>
<comment type="caution">
    <text evidence="1">The sequence shown here is derived from an EMBL/GenBank/DDBJ whole genome shotgun (WGS) entry which is preliminary data.</text>
</comment>
<keyword evidence="2" id="KW-1185">Reference proteome</keyword>
<dbReference type="EMBL" id="CARXXK010000001">
    <property type="protein sequence ID" value="CAI6345271.1"/>
    <property type="molecule type" value="Genomic_DNA"/>
</dbReference>
<accession>A0AAV0VU70</accession>
<evidence type="ECO:0000313" key="1">
    <source>
        <dbReference type="EMBL" id="CAI6345271.1"/>
    </source>
</evidence>
<dbReference type="AlphaFoldDB" id="A0AAV0VU70"/>
<name>A0AAV0VU70_9HEMI</name>
<sequence length="116" mass="13210">MQQCILFPLSSQVTPLGRHPLSSHPPFYYPFAIQSPFRLYTPSPISHSPLSPIVLLAPHTYLLIPLHVIPSRAINCSRCHRLFRTAVPLARRLSWISPRLLIIYPLIYAFALKPSD</sequence>
<protein>
    <submittedName>
        <fullName evidence="1">Uncharacterized protein</fullName>
    </submittedName>
</protein>